<dbReference type="EMBL" id="PFAK01000027">
    <property type="protein sequence ID" value="PIR96325.1"/>
    <property type="molecule type" value="Genomic_DNA"/>
</dbReference>
<sequence>MKKIYYGQQTQKAIKNFPFSVYKVHKEFIFALVKIKKAAAVANYAAGDLSRDVKIAITKACRRVLAGGYKDQFPLKALQGGAGTSTNMNVNEVLAAMATEILEKNGKKIIVHPNDHVNRSQSTNDVNPSAIKLASIKLVQDLQIVLQNLANAFEAKGNSYKDVVKLGRTHLQDAVPITVRSEFNSYAGIIKWHQKKIDRVVEYCQELSLGGTAVGNSINSDPKYMREVYKELNKITKQKFRPAENLMSQTSSQTDFLAISQAVTALTLDTSKIASDFRLMASGPNGGLGEITLAELQKGSSIMPGKINPVLPETVNQLYYLISGNNITIEHAAHAAQMELGVMFPTIADRLLQSLRITAEVLEQFSARCVATLKVNRKRCKELLEKSTAYATLLTPTLGYDAVSNAVKESVKTQKTLRQVLIEKKLITNEEFDVVIGRFRKSKV</sequence>
<dbReference type="PRINTS" id="PR00145">
    <property type="entry name" value="ARGSUCLYASE"/>
</dbReference>
<dbReference type="GO" id="GO:0006099">
    <property type="term" value="P:tricarboxylic acid cycle"/>
    <property type="evidence" value="ECO:0007669"/>
    <property type="project" value="InterPro"/>
</dbReference>
<dbReference type="GO" id="GO:0005829">
    <property type="term" value="C:cytosol"/>
    <property type="evidence" value="ECO:0007669"/>
    <property type="project" value="TreeGrafter"/>
</dbReference>
<organism evidence="4 5">
    <name type="scientific">Candidatus Doudnabacteria bacterium CG10_big_fil_rev_8_21_14_0_10_42_18</name>
    <dbReference type="NCBI Taxonomy" id="1974552"/>
    <lineage>
        <taxon>Bacteria</taxon>
        <taxon>Candidatus Doudnaibacteriota</taxon>
    </lineage>
</organism>
<dbReference type="InterPro" id="IPR051546">
    <property type="entry name" value="Aspartate_Ammonia-Lyase"/>
</dbReference>
<evidence type="ECO:0000313" key="4">
    <source>
        <dbReference type="EMBL" id="PIR96325.1"/>
    </source>
</evidence>
<dbReference type="PANTHER" id="PTHR42696:SF2">
    <property type="entry name" value="ASPARTATE AMMONIA-LYASE"/>
    <property type="match status" value="1"/>
</dbReference>
<comment type="caution">
    <text evidence="4">The sequence shown here is derived from an EMBL/GenBank/DDBJ whole genome shotgun (WGS) entry which is preliminary data.</text>
</comment>
<dbReference type="InterPro" id="IPR000362">
    <property type="entry name" value="Fumarate_lyase_fam"/>
</dbReference>
<feature type="domain" description="Fumarase C C-terminal" evidence="3">
    <location>
        <begin position="391"/>
        <end position="434"/>
    </location>
</feature>
<name>A0A2H0VB64_9BACT</name>
<protein>
    <submittedName>
        <fullName evidence="4">Aspartate ammonia-lyase</fullName>
        <ecNumber evidence="4">4.3.1.1</ecNumber>
    </submittedName>
</protein>
<evidence type="ECO:0000259" key="3">
    <source>
        <dbReference type="Pfam" id="PF10415"/>
    </source>
</evidence>
<dbReference type="EC" id="4.3.1.1" evidence="4"/>
<keyword evidence="1 4" id="KW-0456">Lyase</keyword>
<dbReference type="InterPro" id="IPR022761">
    <property type="entry name" value="Fumarate_lyase_N"/>
</dbReference>
<dbReference type="Pfam" id="PF10415">
    <property type="entry name" value="FumaraseC_C"/>
    <property type="match status" value="1"/>
</dbReference>
<dbReference type="Gene3D" id="1.20.200.10">
    <property type="entry name" value="Fumarase/aspartase (Central domain)"/>
    <property type="match status" value="1"/>
</dbReference>
<dbReference type="Pfam" id="PF00206">
    <property type="entry name" value="Lyase_1"/>
    <property type="match status" value="1"/>
</dbReference>
<dbReference type="Gene3D" id="1.10.275.10">
    <property type="entry name" value="Fumarase/aspartase (N-terminal domain)"/>
    <property type="match status" value="1"/>
</dbReference>
<feature type="domain" description="Fumarate lyase N-terminal" evidence="2">
    <location>
        <begin position="5"/>
        <end position="318"/>
    </location>
</feature>
<dbReference type="GO" id="GO:0008797">
    <property type="term" value="F:aspartate ammonia-lyase activity"/>
    <property type="evidence" value="ECO:0007669"/>
    <property type="project" value="UniProtKB-EC"/>
</dbReference>
<dbReference type="InterPro" id="IPR018951">
    <property type="entry name" value="Fumarase_C_C"/>
</dbReference>
<dbReference type="SUPFAM" id="SSF48557">
    <property type="entry name" value="L-aspartase-like"/>
    <property type="match status" value="1"/>
</dbReference>
<gene>
    <name evidence="4" type="primary">aspA</name>
    <name evidence="4" type="ORF">COT92_01675</name>
</gene>
<dbReference type="AlphaFoldDB" id="A0A2H0VB64"/>
<dbReference type="PROSITE" id="PS00163">
    <property type="entry name" value="FUMARATE_LYASES"/>
    <property type="match status" value="1"/>
</dbReference>
<dbReference type="InterPro" id="IPR024083">
    <property type="entry name" value="Fumarase/histidase_N"/>
</dbReference>
<dbReference type="InterPro" id="IPR008948">
    <property type="entry name" value="L-Aspartase-like"/>
</dbReference>
<dbReference type="InterPro" id="IPR020557">
    <property type="entry name" value="Fumarate_lyase_CS"/>
</dbReference>
<dbReference type="Gene3D" id="1.10.40.30">
    <property type="entry name" value="Fumarase/aspartase (C-terminal domain)"/>
    <property type="match status" value="1"/>
</dbReference>
<dbReference type="PRINTS" id="PR00149">
    <property type="entry name" value="FUMRATELYASE"/>
</dbReference>
<proteinExistence type="predicted"/>
<evidence type="ECO:0000259" key="2">
    <source>
        <dbReference type="Pfam" id="PF00206"/>
    </source>
</evidence>
<accession>A0A2H0VB64</accession>
<reference evidence="5" key="1">
    <citation type="submission" date="2017-09" db="EMBL/GenBank/DDBJ databases">
        <title>Depth-based differentiation of microbial function through sediment-hosted aquifers and enrichment of novel symbionts in the deep terrestrial subsurface.</title>
        <authorList>
            <person name="Probst A.J."/>
            <person name="Ladd B."/>
            <person name="Jarett J.K."/>
            <person name="Geller-Mcgrath D.E."/>
            <person name="Sieber C.M.K."/>
            <person name="Emerson J.B."/>
            <person name="Anantharaman K."/>
            <person name="Thomas B.C."/>
            <person name="Malmstrom R."/>
            <person name="Stieglmeier M."/>
            <person name="Klingl A."/>
            <person name="Woyke T."/>
            <person name="Ryan C.M."/>
            <person name="Banfield J.F."/>
        </authorList>
    </citation>
    <scope>NUCLEOTIDE SEQUENCE [LARGE SCALE GENOMIC DNA]</scope>
</reference>
<dbReference type="GO" id="GO:0006531">
    <property type="term" value="P:aspartate metabolic process"/>
    <property type="evidence" value="ECO:0007669"/>
    <property type="project" value="TreeGrafter"/>
</dbReference>
<dbReference type="Proteomes" id="UP000230922">
    <property type="component" value="Unassembled WGS sequence"/>
</dbReference>
<dbReference type="PANTHER" id="PTHR42696">
    <property type="entry name" value="ASPARTATE AMMONIA-LYASE"/>
    <property type="match status" value="1"/>
</dbReference>
<evidence type="ECO:0000256" key="1">
    <source>
        <dbReference type="ARBA" id="ARBA00023239"/>
    </source>
</evidence>
<evidence type="ECO:0000313" key="5">
    <source>
        <dbReference type="Proteomes" id="UP000230922"/>
    </source>
</evidence>